<comment type="caution">
    <text evidence="3">The sequence shown here is derived from an EMBL/GenBank/DDBJ whole genome shotgun (WGS) entry which is preliminary data.</text>
</comment>
<gene>
    <name evidence="3" type="ORF">ALEPTO_LOCUS2409</name>
</gene>
<dbReference type="EMBL" id="CAJVPS010000349">
    <property type="protein sequence ID" value="CAG8479409.1"/>
    <property type="molecule type" value="Genomic_DNA"/>
</dbReference>
<dbReference type="Proteomes" id="UP000789508">
    <property type="component" value="Unassembled WGS sequence"/>
</dbReference>
<dbReference type="AlphaFoldDB" id="A0A9N8W6Y0"/>
<evidence type="ECO:0000313" key="4">
    <source>
        <dbReference type="Proteomes" id="UP000789508"/>
    </source>
</evidence>
<protein>
    <submittedName>
        <fullName evidence="3">13686_t:CDS:1</fullName>
    </submittedName>
</protein>
<dbReference type="OrthoDB" id="10533803at2759"/>
<organism evidence="3 4">
    <name type="scientific">Ambispora leptoticha</name>
    <dbReference type="NCBI Taxonomy" id="144679"/>
    <lineage>
        <taxon>Eukaryota</taxon>
        <taxon>Fungi</taxon>
        <taxon>Fungi incertae sedis</taxon>
        <taxon>Mucoromycota</taxon>
        <taxon>Glomeromycotina</taxon>
        <taxon>Glomeromycetes</taxon>
        <taxon>Archaeosporales</taxon>
        <taxon>Ambisporaceae</taxon>
        <taxon>Ambispora</taxon>
    </lineage>
</organism>
<keyword evidence="4" id="KW-1185">Reference proteome</keyword>
<accession>A0A9N8W6Y0</accession>
<proteinExistence type="predicted"/>
<keyword evidence="2" id="KW-0812">Transmembrane</keyword>
<feature type="region of interest" description="Disordered" evidence="1">
    <location>
        <begin position="1"/>
        <end position="88"/>
    </location>
</feature>
<evidence type="ECO:0000256" key="2">
    <source>
        <dbReference type="SAM" id="Phobius"/>
    </source>
</evidence>
<feature type="compositionally biased region" description="Polar residues" evidence="1">
    <location>
        <begin position="7"/>
        <end position="39"/>
    </location>
</feature>
<name>A0A9N8W6Y0_9GLOM</name>
<evidence type="ECO:0000313" key="3">
    <source>
        <dbReference type="EMBL" id="CAG8479409.1"/>
    </source>
</evidence>
<feature type="transmembrane region" description="Helical" evidence="2">
    <location>
        <begin position="114"/>
        <end position="133"/>
    </location>
</feature>
<keyword evidence="2" id="KW-0472">Membrane</keyword>
<sequence>MSPPPSYNISQSNAPNTSTTANINTNFSDSGQTSTSIPITTIALGEDDDIPPPAYHRSDTSQTIDEPLPSYRASIREEPPSSSSSQPQPFIVLTVDEERQQATPVAPTRDNRAWGKWTIFLAIIIIIPLVSYIKSRN</sequence>
<reference evidence="3" key="1">
    <citation type="submission" date="2021-06" db="EMBL/GenBank/DDBJ databases">
        <authorList>
            <person name="Kallberg Y."/>
            <person name="Tangrot J."/>
            <person name="Rosling A."/>
        </authorList>
    </citation>
    <scope>NUCLEOTIDE SEQUENCE</scope>
    <source>
        <strain evidence="3">FL130A</strain>
    </source>
</reference>
<keyword evidence="2" id="KW-1133">Transmembrane helix</keyword>
<evidence type="ECO:0000256" key="1">
    <source>
        <dbReference type="SAM" id="MobiDB-lite"/>
    </source>
</evidence>